<proteinExistence type="predicted"/>
<dbReference type="EMBL" id="JAAZIL010000081">
    <property type="protein sequence ID" value="NLZ24722.1"/>
    <property type="molecule type" value="Genomic_DNA"/>
</dbReference>
<evidence type="ECO:0000313" key="3">
    <source>
        <dbReference type="Proteomes" id="UP000564033"/>
    </source>
</evidence>
<evidence type="ECO:0000259" key="1">
    <source>
        <dbReference type="Pfam" id="PF04765"/>
    </source>
</evidence>
<sequence>MAKLYKVLNPLKYDIWIDSSVDILDRKGFECLFSGDLCVFKHPFNKTVADELGSCKEAGFVNNKQIENITSLYKKSKLDIYDVPMYACTMLYRTSKANEFNRLWWQLICEYSYRDQLTFPYALLKFPDLDFRTIDINIYNLDGIVNPYFYINQHKQAKKAS</sequence>
<evidence type="ECO:0000313" key="2">
    <source>
        <dbReference type="EMBL" id="NLZ24722.1"/>
    </source>
</evidence>
<comment type="caution">
    <text evidence="2">The sequence shown here is derived from an EMBL/GenBank/DDBJ whole genome shotgun (WGS) entry which is preliminary data.</text>
</comment>
<gene>
    <name evidence="2" type="ORF">GX888_03205</name>
</gene>
<feature type="domain" description="TOD1/MUCI70 glycosyltransferase-like" evidence="1">
    <location>
        <begin position="9"/>
        <end position="127"/>
    </location>
</feature>
<dbReference type="AlphaFoldDB" id="A0A847VE61"/>
<accession>A0A847VE61</accession>
<protein>
    <submittedName>
        <fullName evidence="2">DUF616 domain-containing protein</fullName>
    </submittedName>
</protein>
<reference evidence="2 3" key="1">
    <citation type="journal article" date="2020" name="Biotechnol. Biofuels">
        <title>New insights from the biogas microbiome by comprehensive genome-resolved metagenomics of nearly 1600 species originating from multiple anaerobic digesters.</title>
        <authorList>
            <person name="Campanaro S."/>
            <person name="Treu L."/>
            <person name="Rodriguez-R L.M."/>
            <person name="Kovalovszki A."/>
            <person name="Ziels R.M."/>
            <person name="Maus I."/>
            <person name="Zhu X."/>
            <person name="Kougias P.G."/>
            <person name="Basile A."/>
            <person name="Luo G."/>
            <person name="Schluter A."/>
            <person name="Konstantinidis K.T."/>
            <person name="Angelidaki I."/>
        </authorList>
    </citation>
    <scope>NUCLEOTIDE SEQUENCE [LARGE SCALE GENOMIC DNA]</scope>
    <source>
        <strain evidence="2">AS19jrsBPTG_9</strain>
    </source>
</reference>
<dbReference type="Proteomes" id="UP000564033">
    <property type="component" value="Unassembled WGS sequence"/>
</dbReference>
<dbReference type="InterPro" id="IPR048354">
    <property type="entry name" value="TOD1_MUCI70_glycTrfase_dom"/>
</dbReference>
<organism evidence="2 3">
    <name type="scientific">Candidatus Dojkabacteria bacterium</name>
    <dbReference type="NCBI Taxonomy" id="2099670"/>
    <lineage>
        <taxon>Bacteria</taxon>
        <taxon>Candidatus Dojkabacteria</taxon>
    </lineage>
</organism>
<name>A0A847VE61_9BACT</name>
<dbReference type="Pfam" id="PF04765">
    <property type="entry name" value="TOD1_MUCI70"/>
    <property type="match status" value="1"/>
</dbReference>